<dbReference type="OrthoDB" id="1090916at2"/>
<protein>
    <submittedName>
        <fullName evidence="2">Negative regulator of sigma-B (Phosphoserine phosphatase)</fullName>
        <ecNumber evidence="2">3.1.3.3</ecNumber>
    </submittedName>
</protein>
<name>A0A9X0Z2J5_9BACI</name>
<dbReference type="GO" id="GO:0016787">
    <property type="term" value="F:hydrolase activity"/>
    <property type="evidence" value="ECO:0007669"/>
    <property type="project" value="UniProtKB-KW"/>
</dbReference>
<dbReference type="InterPro" id="IPR001932">
    <property type="entry name" value="PPM-type_phosphatase-like_dom"/>
</dbReference>
<dbReference type="Pfam" id="PF07228">
    <property type="entry name" value="SpoIIE"/>
    <property type="match status" value="1"/>
</dbReference>
<evidence type="ECO:0000259" key="1">
    <source>
        <dbReference type="SMART" id="SM00331"/>
    </source>
</evidence>
<keyword evidence="3" id="KW-1185">Reference proteome</keyword>
<comment type="caution">
    <text evidence="2">The sequence shown here is derived from an EMBL/GenBank/DDBJ whole genome shotgun (WGS) entry which is preliminary data.</text>
</comment>
<reference evidence="2" key="1">
    <citation type="submission" date="2021-03" db="EMBL/GenBank/DDBJ databases">
        <title>Genomic Encyclopedia of Type Strains, Phase IV (KMG-IV): sequencing the most valuable type-strain genomes for metagenomic binning, comparative biology and taxonomic classification.</title>
        <authorList>
            <person name="Goeker M."/>
        </authorList>
    </citation>
    <scope>NUCLEOTIDE SEQUENCE</scope>
    <source>
        <strain evidence="2">DSM 107338</strain>
    </source>
</reference>
<dbReference type="InterPro" id="IPR036457">
    <property type="entry name" value="PPM-type-like_dom_sf"/>
</dbReference>
<dbReference type="RefSeq" id="WP_149476547.1">
    <property type="nucleotide sequence ID" value="NZ_JAGGMB010000021.1"/>
</dbReference>
<dbReference type="SMART" id="SM00331">
    <property type="entry name" value="PP2C_SIG"/>
    <property type="match status" value="1"/>
</dbReference>
<dbReference type="Proteomes" id="UP001138793">
    <property type="component" value="Unassembled WGS sequence"/>
</dbReference>
<dbReference type="InterPro" id="IPR039248">
    <property type="entry name" value="Ptase_RsbX"/>
</dbReference>
<evidence type="ECO:0000313" key="3">
    <source>
        <dbReference type="Proteomes" id="UP001138793"/>
    </source>
</evidence>
<organism evidence="2 3">
    <name type="scientific">Oceanobacillus polygoni</name>
    <dbReference type="NCBI Taxonomy" id="1235259"/>
    <lineage>
        <taxon>Bacteria</taxon>
        <taxon>Bacillati</taxon>
        <taxon>Bacillota</taxon>
        <taxon>Bacilli</taxon>
        <taxon>Bacillales</taxon>
        <taxon>Bacillaceae</taxon>
        <taxon>Oceanobacillus</taxon>
    </lineage>
</organism>
<dbReference type="EMBL" id="JAGGMB010000021">
    <property type="protein sequence ID" value="MBP2079801.1"/>
    <property type="molecule type" value="Genomic_DNA"/>
</dbReference>
<gene>
    <name evidence="2" type="ORF">J2Z64_004100</name>
</gene>
<dbReference type="PANTHER" id="PTHR35801:SF1">
    <property type="entry name" value="PHOSPHOSERINE PHOSPHATASE RSBX"/>
    <property type="match status" value="1"/>
</dbReference>
<keyword evidence="2" id="KW-0378">Hydrolase</keyword>
<accession>A0A9X0Z2J5</accession>
<proteinExistence type="predicted"/>
<dbReference type="EC" id="3.1.3.3" evidence="2"/>
<dbReference type="Gene3D" id="3.60.40.10">
    <property type="entry name" value="PPM-type phosphatase domain"/>
    <property type="match status" value="1"/>
</dbReference>
<sequence>MTVGSKVEVSVFQKAKKGNYHCGDSYFYIETENEFVCALADGLGSGEFAKESSQIVIDIIQNNIGATVEELVKVCNARLLGKRGVVLGILRMDYGTQTSAFSSIGNIGIMSITKDKKKKRNIPNAGYLAGYHRPFKVMTQRLEPEMTFIIFSDGVLDKELSQRFFMNKDVRCITKAYEQTSDKIRMDDTTLIAVRYKSEKPSSAD</sequence>
<dbReference type="SUPFAM" id="SSF81606">
    <property type="entry name" value="PP2C-like"/>
    <property type="match status" value="1"/>
</dbReference>
<dbReference type="AlphaFoldDB" id="A0A9X0Z2J5"/>
<feature type="domain" description="PPM-type phosphatase" evidence="1">
    <location>
        <begin position="6"/>
        <end position="196"/>
    </location>
</feature>
<dbReference type="PANTHER" id="PTHR35801">
    <property type="entry name" value="PHOSPHOSERINE PHOSPHATASE RSBX"/>
    <property type="match status" value="1"/>
</dbReference>
<evidence type="ECO:0000313" key="2">
    <source>
        <dbReference type="EMBL" id="MBP2079801.1"/>
    </source>
</evidence>